<reference evidence="1 2" key="1">
    <citation type="submission" date="2015-08" db="EMBL/GenBank/DDBJ databases">
        <title>Next Generation Sequencing and Analysis of the Genome of Puccinia sorghi L Schw, the Causal Agent of Maize Common Rust.</title>
        <authorList>
            <person name="Rochi L."/>
            <person name="Burguener G."/>
            <person name="Darino M."/>
            <person name="Turjanski A."/>
            <person name="Kreff E."/>
            <person name="Dieguez M.J."/>
            <person name="Sacco F."/>
        </authorList>
    </citation>
    <scope>NUCLEOTIDE SEQUENCE [LARGE SCALE GENOMIC DNA]</scope>
    <source>
        <strain evidence="1 2">RO10H11247</strain>
    </source>
</reference>
<organism evidence="1 2">
    <name type="scientific">Puccinia sorghi</name>
    <dbReference type="NCBI Taxonomy" id="27349"/>
    <lineage>
        <taxon>Eukaryota</taxon>
        <taxon>Fungi</taxon>
        <taxon>Dikarya</taxon>
        <taxon>Basidiomycota</taxon>
        <taxon>Pucciniomycotina</taxon>
        <taxon>Pucciniomycetes</taxon>
        <taxon>Pucciniales</taxon>
        <taxon>Pucciniaceae</taxon>
        <taxon>Puccinia</taxon>
    </lineage>
</organism>
<dbReference type="VEuPathDB" id="FungiDB:VP01_3450g1"/>
<evidence type="ECO:0000313" key="1">
    <source>
        <dbReference type="EMBL" id="KNZ52776.1"/>
    </source>
</evidence>
<sequence>MAGAVQVPRTAEQQLRCSSPDFSCFHHAHLSYVSCLHSLNRSFEMDIALWKQALKQDRTMIEYKVLLLVFESGFINQVISSHTFRELRWYTPPNHQWAVMAVEKMIELSQLCNTQGLMLQLKTPSTGKKTCSTACS</sequence>
<protein>
    <submittedName>
        <fullName evidence="1">Uncharacterized protein</fullName>
    </submittedName>
</protein>
<name>A0A0L6UW52_9BASI</name>
<dbReference type="AlphaFoldDB" id="A0A0L6UW52"/>
<comment type="caution">
    <text evidence="1">The sequence shown here is derived from an EMBL/GenBank/DDBJ whole genome shotgun (WGS) entry which is preliminary data.</text>
</comment>
<dbReference type="EMBL" id="LAVV01008447">
    <property type="protein sequence ID" value="KNZ52776.1"/>
    <property type="molecule type" value="Genomic_DNA"/>
</dbReference>
<keyword evidence="2" id="KW-1185">Reference proteome</keyword>
<dbReference type="OrthoDB" id="2506773at2759"/>
<proteinExistence type="predicted"/>
<evidence type="ECO:0000313" key="2">
    <source>
        <dbReference type="Proteomes" id="UP000037035"/>
    </source>
</evidence>
<dbReference type="Proteomes" id="UP000037035">
    <property type="component" value="Unassembled WGS sequence"/>
</dbReference>
<accession>A0A0L6UW52</accession>
<gene>
    <name evidence="1" type="ORF">VP01_3450g1</name>
</gene>